<feature type="domain" description="Macro" evidence="1">
    <location>
        <begin position="1"/>
        <end position="176"/>
    </location>
</feature>
<dbReference type="AlphaFoldDB" id="A0A2A2FAV1"/>
<keyword evidence="3" id="KW-1185">Reference proteome</keyword>
<dbReference type="PROSITE" id="PS51154">
    <property type="entry name" value="MACRO"/>
    <property type="match status" value="1"/>
</dbReference>
<dbReference type="SMART" id="SM00506">
    <property type="entry name" value="A1pp"/>
    <property type="match status" value="1"/>
</dbReference>
<dbReference type="OrthoDB" id="6194521at2"/>
<gene>
    <name evidence="2" type="ORF">CK501_02080</name>
</gene>
<protein>
    <submittedName>
        <fullName evidence="2">RNase III inhibitor</fullName>
    </submittedName>
</protein>
<proteinExistence type="predicted"/>
<dbReference type="InterPro" id="IPR043472">
    <property type="entry name" value="Macro_dom-like"/>
</dbReference>
<dbReference type="InterPro" id="IPR002589">
    <property type="entry name" value="Macro_dom"/>
</dbReference>
<accession>A0A2A2FAV1</accession>
<dbReference type="RefSeq" id="WP_095616059.1">
    <property type="nucleotide sequence ID" value="NZ_NSKD01000001.1"/>
</dbReference>
<dbReference type="Proteomes" id="UP000218896">
    <property type="component" value="Unassembled WGS sequence"/>
</dbReference>
<comment type="caution">
    <text evidence="2">The sequence shown here is derived from an EMBL/GenBank/DDBJ whole genome shotgun (WGS) entry which is preliminary data.</text>
</comment>
<organism evidence="2 3">
    <name type="scientific">Halovibrio salipaludis</name>
    <dbReference type="NCBI Taxonomy" id="2032626"/>
    <lineage>
        <taxon>Bacteria</taxon>
        <taxon>Pseudomonadati</taxon>
        <taxon>Pseudomonadota</taxon>
        <taxon>Gammaproteobacteria</taxon>
        <taxon>Oceanospirillales</taxon>
        <taxon>Halomonadaceae</taxon>
        <taxon>Halovibrio</taxon>
    </lineage>
</organism>
<evidence type="ECO:0000313" key="3">
    <source>
        <dbReference type="Proteomes" id="UP000218896"/>
    </source>
</evidence>
<dbReference type="Pfam" id="PF01661">
    <property type="entry name" value="Macro"/>
    <property type="match status" value="1"/>
</dbReference>
<name>A0A2A2FAV1_9GAMM</name>
<dbReference type="EMBL" id="NSKD01000001">
    <property type="protein sequence ID" value="PAU81960.1"/>
    <property type="molecule type" value="Genomic_DNA"/>
</dbReference>
<dbReference type="PANTHER" id="PTHR11106:SF27">
    <property type="entry name" value="MACRO DOMAIN-CONTAINING PROTEIN"/>
    <property type="match status" value="1"/>
</dbReference>
<sequence>MGFQANGIEVEVVQGDITDQSDMDAIVNAANAELRMGGGVAGAIHRAAGSELEEETRPLAPINPGEAVMTSAPNLPNRYIIHCLGPVFGVDEPASTLLASCYQRALELAEDAGLESVAFPAISTGAFGFPMEQAAEVASRTILARSGSLQSVRRLRWVLFSEEDRILHEEVFESVLNA</sequence>
<evidence type="ECO:0000259" key="1">
    <source>
        <dbReference type="PROSITE" id="PS51154"/>
    </source>
</evidence>
<reference evidence="2 3" key="1">
    <citation type="submission" date="2017-08" db="EMBL/GenBank/DDBJ databases">
        <title>Halovibrio sewagensis sp. nov., isolated from wastewater of high salinity.</title>
        <authorList>
            <person name="Dong X."/>
            <person name="Zhang G."/>
        </authorList>
    </citation>
    <scope>NUCLEOTIDE SEQUENCE [LARGE SCALE GENOMIC DNA]</scope>
    <source>
        <strain evidence="2 3">YL5-2</strain>
    </source>
</reference>
<dbReference type="Gene3D" id="3.40.220.10">
    <property type="entry name" value="Leucine Aminopeptidase, subunit E, domain 1"/>
    <property type="match status" value="1"/>
</dbReference>
<evidence type="ECO:0000313" key="2">
    <source>
        <dbReference type="EMBL" id="PAU81960.1"/>
    </source>
</evidence>
<dbReference type="PANTHER" id="PTHR11106">
    <property type="entry name" value="GANGLIOSIDE INDUCED DIFFERENTIATION ASSOCIATED PROTEIN 2-RELATED"/>
    <property type="match status" value="1"/>
</dbReference>
<dbReference type="SUPFAM" id="SSF52949">
    <property type="entry name" value="Macro domain-like"/>
    <property type="match status" value="1"/>
</dbReference>